<evidence type="ECO:0000313" key="4">
    <source>
        <dbReference type="EMBL" id="QLG71267.1"/>
    </source>
</evidence>
<evidence type="ECO:0000259" key="2">
    <source>
        <dbReference type="Pfam" id="PF08639"/>
    </source>
</evidence>
<accession>A0A7H9AYN1</accession>
<feature type="domain" description="DNA replication regulator Sld3 C-terminal" evidence="2">
    <location>
        <begin position="159"/>
        <end position="222"/>
    </location>
</feature>
<dbReference type="Proteomes" id="UP000509704">
    <property type="component" value="Chromosome 2"/>
</dbReference>
<dbReference type="AlphaFoldDB" id="A0A7H9AYN1"/>
<reference evidence="4 5" key="1">
    <citation type="submission" date="2020-07" db="EMBL/GenBank/DDBJ databases">
        <title>The yeast mating-type switching endonuclease HO is a domesticated member of an unorthodox homing genetic element family.</title>
        <authorList>
            <person name="Coughlan A.Y."/>
            <person name="Lombardi L."/>
            <person name="Braun-Galleani S."/>
            <person name="Martos A.R."/>
            <person name="Galeote V."/>
            <person name="Bigey F."/>
            <person name="Dequin S."/>
            <person name="Byrne K.P."/>
            <person name="Wolfe K.H."/>
        </authorList>
    </citation>
    <scope>NUCLEOTIDE SEQUENCE [LARGE SCALE GENOMIC DNA]</scope>
    <source>
        <strain evidence="4 5">NRRL Y-6702</strain>
    </source>
</reference>
<dbReference type="KEGG" id="zmk:HG535_0B03060"/>
<dbReference type="Gene3D" id="1.20.58.2130">
    <property type="match status" value="1"/>
</dbReference>
<dbReference type="InterPro" id="IPR041393">
    <property type="entry name" value="Sld3_N"/>
</dbReference>
<organism evidence="4 5">
    <name type="scientific">Zygotorulaspora mrakii</name>
    <name type="common">Zygosaccharomyces mrakii</name>
    <dbReference type="NCBI Taxonomy" id="42260"/>
    <lineage>
        <taxon>Eukaryota</taxon>
        <taxon>Fungi</taxon>
        <taxon>Dikarya</taxon>
        <taxon>Ascomycota</taxon>
        <taxon>Saccharomycotina</taxon>
        <taxon>Saccharomycetes</taxon>
        <taxon>Saccharomycetales</taxon>
        <taxon>Saccharomycetaceae</taxon>
        <taxon>Zygotorulaspora</taxon>
    </lineage>
</organism>
<dbReference type="GeneID" id="59234928"/>
<keyword evidence="5" id="KW-1185">Reference proteome</keyword>
<dbReference type="Pfam" id="PF08639">
    <property type="entry name" value="Sld3_STD"/>
    <property type="match status" value="2"/>
</dbReference>
<dbReference type="GO" id="GO:0006270">
    <property type="term" value="P:DNA replication initiation"/>
    <property type="evidence" value="ECO:0007669"/>
    <property type="project" value="InterPro"/>
</dbReference>
<protein>
    <recommendedName>
        <fullName evidence="6">DNA replication regulator Sld3 C-terminal domain-containing protein</fullName>
    </recommendedName>
</protein>
<proteinExistence type="predicted"/>
<evidence type="ECO:0008006" key="6">
    <source>
        <dbReference type="Google" id="ProtNLM"/>
    </source>
</evidence>
<feature type="region of interest" description="Disordered" evidence="1">
    <location>
        <begin position="617"/>
        <end position="643"/>
    </location>
</feature>
<dbReference type="Pfam" id="PF18523">
    <property type="entry name" value="Sld3_N"/>
    <property type="match status" value="1"/>
</dbReference>
<dbReference type="RefSeq" id="XP_037142995.1">
    <property type="nucleotide sequence ID" value="XM_037287100.1"/>
</dbReference>
<dbReference type="InterPro" id="IPR042511">
    <property type="entry name" value="Sld3"/>
</dbReference>
<feature type="domain" description="Sld3 N-terminal" evidence="3">
    <location>
        <begin position="19"/>
        <end position="124"/>
    </location>
</feature>
<name>A0A7H9AYN1_ZYGMR</name>
<dbReference type="InterPro" id="IPR013948">
    <property type="entry name" value="DNA_replication_reg_Sld3_C"/>
</dbReference>
<feature type="compositionally biased region" description="Basic and acidic residues" evidence="1">
    <location>
        <begin position="621"/>
        <end position="632"/>
    </location>
</feature>
<evidence type="ECO:0000256" key="1">
    <source>
        <dbReference type="SAM" id="MobiDB-lite"/>
    </source>
</evidence>
<gene>
    <name evidence="4" type="ORF">HG535_0B03060</name>
</gene>
<dbReference type="OrthoDB" id="5395343at2759"/>
<dbReference type="GO" id="GO:0031261">
    <property type="term" value="C:DNA replication preinitiation complex"/>
    <property type="evidence" value="ECO:0007669"/>
    <property type="project" value="TreeGrafter"/>
</dbReference>
<evidence type="ECO:0000313" key="5">
    <source>
        <dbReference type="Proteomes" id="UP000509704"/>
    </source>
</evidence>
<sequence>MIGEKYTHIMDSWQVCRILEELPRDIEIDSKNFEVFRAIDIPKKLLSTLKTGNKRCTCICKSDKGEYHLLETYGVNYWISWPLNALQSSKFLLDYPEKIEQQDQETPKDWSKLQFRDLLHVWKEGKSMCNISSSLELDMKVPNMESGSRTDSMRVEPDSYLEAKYYESLFFIQIPLAYFVKSNISRFKNICKSTYRSNTDIVYQSILAKYLLRVKEFDRRHEGSGVLKSDLGSQVSCEKRDALLAKYHAVGKEQLQNRLSSILKIREIKLQIVLLLEIIAINNLDSNFIDYEHRYGKRLKLRSINIAKKMTKSKRKIQSPVTKKRKEPILDFCEQLDLYLDKLCIQDIILASEPAKPVTEDDLIEEAKKNLLNKHKESSSTGFANFVLIPYYDKKAPNAVRFIIRKLKGPNLRSKRLRDNKIASKLSSIEIAEAAEMAASPQGSSKMSSTPSSPRILGSSAFSRHVPSNTLVPELLASRSNSLVNTFFEGGNSTLQKPSFISRTTSDLTMNHLQKRQLPLTDFSSQNLAVKGSNEFTSTRSFLSSTFHKLPVAQTSFRRVGRRKDINSSIPPENVLKNQERDLVQVESTPLAKSKKALPEKKAHLLNIVESPVNATNDSPVGRDIDTNKGECTDSGENTTHKRNIKRRLFAP</sequence>
<evidence type="ECO:0000259" key="3">
    <source>
        <dbReference type="Pfam" id="PF18523"/>
    </source>
</evidence>
<dbReference type="EMBL" id="CP058605">
    <property type="protein sequence ID" value="QLG71267.1"/>
    <property type="molecule type" value="Genomic_DNA"/>
</dbReference>
<dbReference type="PANTHER" id="PTHR28067">
    <property type="entry name" value="DNA REPLICATION REGULATOR SLD3"/>
    <property type="match status" value="1"/>
</dbReference>
<dbReference type="PANTHER" id="PTHR28067:SF1">
    <property type="entry name" value="DNA REPLICATION REGULATOR SLD3"/>
    <property type="match status" value="1"/>
</dbReference>
<feature type="domain" description="DNA replication regulator Sld3 C-terminal" evidence="2">
    <location>
        <begin position="253"/>
        <end position="600"/>
    </location>
</feature>